<dbReference type="SUPFAM" id="SSF48445">
    <property type="entry name" value="14-3-3 protein"/>
    <property type="match status" value="1"/>
</dbReference>
<dbReference type="EMBL" id="RDQH01000342">
    <property type="protein sequence ID" value="RXH70127.1"/>
    <property type="molecule type" value="Genomic_DNA"/>
</dbReference>
<dbReference type="InterPro" id="IPR036815">
    <property type="entry name" value="14-3-3_dom_sf"/>
</dbReference>
<comment type="caution">
    <text evidence="1">The sequence shown here is derived from an EMBL/GenBank/DDBJ whole genome shotgun (WGS) entry which is preliminary data.</text>
</comment>
<reference evidence="1 2" key="1">
    <citation type="submission" date="2018-10" db="EMBL/GenBank/DDBJ databases">
        <title>A high-quality apple genome assembly.</title>
        <authorList>
            <person name="Hu J."/>
        </authorList>
    </citation>
    <scope>NUCLEOTIDE SEQUENCE [LARGE SCALE GENOMIC DNA]</scope>
    <source>
        <strain evidence="2">cv. HFTH1</strain>
        <tissue evidence="1">Young leaf</tissue>
    </source>
</reference>
<accession>A0A498HL65</accession>
<protein>
    <recommendedName>
        <fullName evidence="3">14-3-3 domain-containing protein</fullName>
    </recommendedName>
</protein>
<evidence type="ECO:0000313" key="1">
    <source>
        <dbReference type="EMBL" id="RXH70127.1"/>
    </source>
</evidence>
<proteinExistence type="predicted"/>
<organism evidence="1 2">
    <name type="scientific">Malus domestica</name>
    <name type="common">Apple</name>
    <name type="synonym">Pyrus malus</name>
    <dbReference type="NCBI Taxonomy" id="3750"/>
    <lineage>
        <taxon>Eukaryota</taxon>
        <taxon>Viridiplantae</taxon>
        <taxon>Streptophyta</taxon>
        <taxon>Embryophyta</taxon>
        <taxon>Tracheophyta</taxon>
        <taxon>Spermatophyta</taxon>
        <taxon>Magnoliopsida</taxon>
        <taxon>eudicotyledons</taxon>
        <taxon>Gunneridae</taxon>
        <taxon>Pentapetalae</taxon>
        <taxon>rosids</taxon>
        <taxon>fabids</taxon>
        <taxon>Rosales</taxon>
        <taxon>Rosaceae</taxon>
        <taxon>Amygdaloideae</taxon>
        <taxon>Maleae</taxon>
        <taxon>Malus</taxon>
    </lineage>
</organism>
<evidence type="ECO:0008006" key="3">
    <source>
        <dbReference type="Google" id="ProtNLM"/>
    </source>
</evidence>
<evidence type="ECO:0000313" key="2">
    <source>
        <dbReference type="Proteomes" id="UP000290289"/>
    </source>
</evidence>
<name>A0A498HL65_MALDO</name>
<gene>
    <name evidence="1" type="ORF">DVH24_007383</name>
</gene>
<sequence length="66" mass="7337">MEKLVVGSIAAGTELTVEEHNLLSIAYKNWTRCWCCATEDTGIPPPVNTTMSTFHFLRKLEDPGGR</sequence>
<dbReference type="Proteomes" id="UP000290289">
    <property type="component" value="Chromosome 16"/>
</dbReference>
<keyword evidence="2" id="KW-1185">Reference proteome</keyword>
<dbReference type="AlphaFoldDB" id="A0A498HL65"/>